<protein>
    <submittedName>
        <fullName evidence="3">Aminotransferase class-III</fullName>
    </submittedName>
</protein>
<feature type="compositionally biased region" description="Low complexity" evidence="1">
    <location>
        <begin position="30"/>
        <end position="52"/>
    </location>
</feature>
<organism evidence="3 4">
    <name type="scientific">Purpureocillium lavendulum</name>
    <dbReference type="NCBI Taxonomy" id="1247861"/>
    <lineage>
        <taxon>Eukaryota</taxon>
        <taxon>Fungi</taxon>
        <taxon>Dikarya</taxon>
        <taxon>Ascomycota</taxon>
        <taxon>Pezizomycotina</taxon>
        <taxon>Sordariomycetes</taxon>
        <taxon>Hypocreomycetidae</taxon>
        <taxon>Hypocreales</taxon>
        <taxon>Ophiocordycipitaceae</taxon>
        <taxon>Purpureocillium</taxon>
    </lineage>
</organism>
<accession>A0AB34FID8</accession>
<feature type="compositionally biased region" description="Basic and acidic residues" evidence="1">
    <location>
        <begin position="77"/>
        <end position="99"/>
    </location>
</feature>
<reference evidence="3" key="1">
    <citation type="submission" date="2023-01" db="EMBL/GenBank/DDBJ databases">
        <title>The growth and conidiation of Purpureocillium lavendulum are regulated by nitrogen source and histone H3K14 acetylation.</title>
        <authorList>
            <person name="Tang P."/>
            <person name="Han J."/>
            <person name="Zhang C."/>
            <person name="Tang P."/>
            <person name="Qi F."/>
            <person name="Zhang K."/>
            <person name="Liang L."/>
        </authorList>
    </citation>
    <scope>NUCLEOTIDE SEQUENCE</scope>
    <source>
        <strain evidence="3">YMF1.00683</strain>
    </source>
</reference>
<name>A0AB34FID8_9HYPO</name>
<proteinExistence type="predicted"/>
<dbReference type="AlphaFoldDB" id="A0AB34FID8"/>
<feature type="region of interest" description="Disordered" evidence="1">
    <location>
        <begin position="1"/>
        <end position="100"/>
    </location>
</feature>
<keyword evidence="3" id="KW-0032">Aminotransferase</keyword>
<dbReference type="GO" id="GO:0008483">
    <property type="term" value="F:transaminase activity"/>
    <property type="evidence" value="ECO:0007669"/>
    <property type="project" value="UniProtKB-KW"/>
</dbReference>
<evidence type="ECO:0000256" key="2">
    <source>
        <dbReference type="SAM" id="Phobius"/>
    </source>
</evidence>
<gene>
    <name evidence="3" type="ORF">O9K51_09318</name>
</gene>
<keyword evidence="4" id="KW-1185">Reference proteome</keyword>
<sequence length="143" mass="16573">MIARMRHGAESLGRSPTWRYGQRRCASSVRPRAATARHSSAAASNPPTSASPQGKDWAGVRTAEAREAALRAARMMRVSEKEERDNEDAQRRREHEEYRKRYKTAARKWVSSIIALPIMLVTSYYLFDRRECTSRSRPTQYWR</sequence>
<keyword evidence="2" id="KW-1133">Transmembrane helix</keyword>
<evidence type="ECO:0000313" key="3">
    <source>
        <dbReference type="EMBL" id="KAJ6438723.1"/>
    </source>
</evidence>
<evidence type="ECO:0000256" key="1">
    <source>
        <dbReference type="SAM" id="MobiDB-lite"/>
    </source>
</evidence>
<keyword evidence="2" id="KW-0812">Transmembrane</keyword>
<dbReference type="Proteomes" id="UP001163105">
    <property type="component" value="Unassembled WGS sequence"/>
</dbReference>
<keyword evidence="2" id="KW-0472">Membrane</keyword>
<dbReference type="EMBL" id="JAQHRD010000008">
    <property type="protein sequence ID" value="KAJ6438723.1"/>
    <property type="molecule type" value="Genomic_DNA"/>
</dbReference>
<evidence type="ECO:0000313" key="4">
    <source>
        <dbReference type="Proteomes" id="UP001163105"/>
    </source>
</evidence>
<keyword evidence="3" id="KW-0808">Transferase</keyword>
<feature type="transmembrane region" description="Helical" evidence="2">
    <location>
        <begin position="109"/>
        <end position="127"/>
    </location>
</feature>
<comment type="caution">
    <text evidence="3">The sequence shown here is derived from an EMBL/GenBank/DDBJ whole genome shotgun (WGS) entry which is preliminary data.</text>
</comment>